<evidence type="ECO:0000259" key="7">
    <source>
        <dbReference type="PROSITE" id="PS52029"/>
    </source>
</evidence>
<evidence type="ECO:0000313" key="9">
    <source>
        <dbReference type="Proteomes" id="UP000191153"/>
    </source>
</evidence>
<keyword evidence="9" id="KW-1185">Reference proteome</keyword>
<accession>A0A1T4MXD6</accession>
<dbReference type="EMBL" id="FUWX01000009">
    <property type="protein sequence ID" value="SJZ71719.1"/>
    <property type="molecule type" value="Genomic_DNA"/>
</dbReference>
<protein>
    <submittedName>
        <fullName evidence="8">L,D-transpeptidase catalytic domain</fullName>
    </submittedName>
</protein>
<feature type="active site" description="Proton donor/acceptor" evidence="6">
    <location>
        <position position="239"/>
    </location>
</feature>
<evidence type="ECO:0000256" key="2">
    <source>
        <dbReference type="ARBA" id="ARBA00022679"/>
    </source>
</evidence>
<dbReference type="AlphaFoldDB" id="A0A1T4MXD6"/>
<dbReference type="PROSITE" id="PS52029">
    <property type="entry name" value="LD_TPASE"/>
    <property type="match status" value="1"/>
</dbReference>
<keyword evidence="4 6" id="KW-0573">Peptidoglycan synthesis</keyword>
<dbReference type="SUPFAM" id="SSF141523">
    <property type="entry name" value="L,D-transpeptidase catalytic domain-like"/>
    <property type="match status" value="1"/>
</dbReference>
<organism evidence="8 9">
    <name type="scientific">Cetobacterium ceti</name>
    <dbReference type="NCBI Taxonomy" id="180163"/>
    <lineage>
        <taxon>Bacteria</taxon>
        <taxon>Fusobacteriati</taxon>
        <taxon>Fusobacteriota</taxon>
        <taxon>Fusobacteriia</taxon>
        <taxon>Fusobacteriales</taxon>
        <taxon>Fusobacteriaceae</taxon>
        <taxon>Cetobacterium</taxon>
    </lineage>
</organism>
<evidence type="ECO:0000256" key="5">
    <source>
        <dbReference type="ARBA" id="ARBA00023316"/>
    </source>
</evidence>
<evidence type="ECO:0000256" key="3">
    <source>
        <dbReference type="ARBA" id="ARBA00022960"/>
    </source>
</evidence>
<dbReference type="InterPro" id="IPR038063">
    <property type="entry name" value="Transpep_catalytic_dom"/>
</dbReference>
<dbReference type="RefSeq" id="WP_078693862.1">
    <property type="nucleotide sequence ID" value="NZ_FUWX01000009.1"/>
</dbReference>
<dbReference type="InterPro" id="IPR005490">
    <property type="entry name" value="LD_TPept_cat_dom"/>
</dbReference>
<dbReference type="STRING" id="180163.SAMN02745174_01368"/>
<keyword evidence="3 6" id="KW-0133">Cell shape</keyword>
<dbReference type="Proteomes" id="UP000191153">
    <property type="component" value="Unassembled WGS sequence"/>
</dbReference>
<dbReference type="Pfam" id="PF03734">
    <property type="entry name" value="YkuD"/>
    <property type="match status" value="1"/>
</dbReference>
<reference evidence="8 9" key="1">
    <citation type="submission" date="2017-02" db="EMBL/GenBank/DDBJ databases">
        <authorList>
            <person name="Peterson S.W."/>
        </authorList>
    </citation>
    <scope>NUCLEOTIDE SEQUENCE [LARGE SCALE GENOMIC DNA]</scope>
    <source>
        <strain evidence="8 9">ATCC 700028</strain>
    </source>
</reference>
<feature type="active site" description="Nucleophile" evidence="6">
    <location>
        <position position="266"/>
    </location>
</feature>
<keyword evidence="2" id="KW-0808">Transferase</keyword>
<dbReference type="CDD" id="cd16913">
    <property type="entry name" value="YkuD_like"/>
    <property type="match status" value="1"/>
</dbReference>
<evidence type="ECO:0000256" key="1">
    <source>
        <dbReference type="ARBA" id="ARBA00004752"/>
    </source>
</evidence>
<evidence type="ECO:0000313" key="8">
    <source>
        <dbReference type="EMBL" id="SJZ71719.1"/>
    </source>
</evidence>
<proteinExistence type="predicted"/>
<feature type="domain" description="L,D-TPase catalytic" evidence="7">
    <location>
        <begin position="156"/>
        <end position="291"/>
    </location>
</feature>
<dbReference type="UniPathway" id="UPA00219"/>
<keyword evidence="5 6" id="KW-0961">Cell wall biogenesis/degradation</keyword>
<dbReference type="GO" id="GO:0008360">
    <property type="term" value="P:regulation of cell shape"/>
    <property type="evidence" value="ECO:0007669"/>
    <property type="project" value="UniProtKB-UniRule"/>
</dbReference>
<sequence length="291" mass="33686">MLKVLLFFLISLLSYSSVFQKDFLYNKYTLKDKYQYGKINREFQWGKIEDIINSLEDFENRHAVLGSLSNYKNYRGEAPLINGKAIDSDGVPRYQGIPLYSLDNLEMPVKYGRDGSLVAILGYIQGYRVVRSYDRGGMWYVPNKYVKKTNTKRFKKVIVIDTKNQNICSLEKLGNKWVIRSMNPATTGLNKPPFYMATPKGTYVVQGKRHQMFYLKDGTEEIDGYAPYATRFTRGAYVHGVPVQFPRVEMLEYSPTLGTFPRSHMCVRNTTSHAEYLYKWAEIDKCLVVVI</sequence>
<evidence type="ECO:0000256" key="6">
    <source>
        <dbReference type="PROSITE-ProRule" id="PRU01373"/>
    </source>
</evidence>
<name>A0A1T4MXD6_9FUSO</name>
<dbReference type="Gene3D" id="2.40.440.10">
    <property type="entry name" value="L,D-transpeptidase catalytic domain-like"/>
    <property type="match status" value="1"/>
</dbReference>
<gene>
    <name evidence="8" type="ORF">SAMN02745174_01368</name>
</gene>
<dbReference type="GO" id="GO:0009252">
    <property type="term" value="P:peptidoglycan biosynthetic process"/>
    <property type="evidence" value="ECO:0007669"/>
    <property type="project" value="UniProtKB-UniPathway"/>
</dbReference>
<evidence type="ECO:0000256" key="4">
    <source>
        <dbReference type="ARBA" id="ARBA00022984"/>
    </source>
</evidence>
<dbReference type="GO" id="GO:0016740">
    <property type="term" value="F:transferase activity"/>
    <property type="evidence" value="ECO:0007669"/>
    <property type="project" value="UniProtKB-KW"/>
</dbReference>
<dbReference type="OrthoDB" id="92744at2"/>
<comment type="pathway">
    <text evidence="1 6">Cell wall biogenesis; peptidoglycan biosynthesis.</text>
</comment>
<dbReference type="GO" id="GO:0071555">
    <property type="term" value="P:cell wall organization"/>
    <property type="evidence" value="ECO:0007669"/>
    <property type="project" value="UniProtKB-UniRule"/>
</dbReference>